<feature type="transmembrane region" description="Helical" evidence="6">
    <location>
        <begin position="217"/>
        <end position="236"/>
    </location>
</feature>
<sequence>MAPGTASPGGPGAAPPTPEQMMQMMAMPMAPPPPGIVPNFTNPDSRVDLAIGLCSTIVGIMVFFVALRMYIKGFVTKAIGLEDWACLCAAILNFGYAAVIYLVLIGGGVGVHAWDLQMGTVMKKPYFQRLIASQSIYPIVVLFTKLSVLLLVYRIFKANNVAKYLCWLGITICTLFYTTTFILTLVWCAPKPGGDPMVSASASSCQDDANLVSSIQAGFNIGSDLYLLLIPIPPIMKLKTTMAKKVRIAFIFALGLLATVCSGLTLNYRIQTLRTVDVSWIYIPVIICSIFELNIGLICACLPCIPALLKSERIQSFLSIRTWSIFTSRGGSTSNLYSGSKDSHKRSQYSDIEKLKDGSASPNGSTTVYSVELKEGRPYHAREHV</sequence>
<dbReference type="PANTHER" id="PTHR33048">
    <property type="entry name" value="PTH11-LIKE INTEGRAL MEMBRANE PROTEIN (AFU_ORTHOLOGUE AFUA_5G11245)"/>
    <property type="match status" value="1"/>
</dbReference>
<name>A0A6A5WBF6_9PLEO</name>
<evidence type="ECO:0000256" key="5">
    <source>
        <dbReference type="ARBA" id="ARBA00038359"/>
    </source>
</evidence>
<dbReference type="Pfam" id="PF20684">
    <property type="entry name" value="Fung_rhodopsin"/>
    <property type="match status" value="1"/>
</dbReference>
<keyword evidence="9" id="KW-1185">Reference proteome</keyword>
<evidence type="ECO:0000313" key="9">
    <source>
        <dbReference type="Proteomes" id="UP000799779"/>
    </source>
</evidence>
<keyword evidence="3 6" id="KW-1133">Transmembrane helix</keyword>
<gene>
    <name evidence="8" type="ORF">P154DRAFT_604186</name>
</gene>
<dbReference type="Proteomes" id="UP000799779">
    <property type="component" value="Unassembled WGS sequence"/>
</dbReference>
<evidence type="ECO:0000256" key="6">
    <source>
        <dbReference type="SAM" id="Phobius"/>
    </source>
</evidence>
<comment type="subcellular location">
    <subcellularLocation>
        <location evidence="1">Membrane</location>
        <topology evidence="1">Multi-pass membrane protein</topology>
    </subcellularLocation>
</comment>
<feature type="domain" description="Rhodopsin" evidence="7">
    <location>
        <begin position="67"/>
        <end position="310"/>
    </location>
</feature>
<proteinExistence type="inferred from homology"/>
<dbReference type="GO" id="GO:0016020">
    <property type="term" value="C:membrane"/>
    <property type="evidence" value="ECO:0007669"/>
    <property type="project" value="UniProtKB-SubCell"/>
</dbReference>
<accession>A0A6A5WBF6</accession>
<evidence type="ECO:0000259" key="7">
    <source>
        <dbReference type="Pfam" id="PF20684"/>
    </source>
</evidence>
<protein>
    <recommendedName>
        <fullName evidence="7">Rhodopsin domain-containing protein</fullName>
    </recommendedName>
</protein>
<evidence type="ECO:0000256" key="1">
    <source>
        <dbReference type="ARBA" id="ARBA00004141"/>
    </source>
</evidence>
<feature type="transmembrane region" description="Helical" evidence="6">
    <location>
        <begin position="165"/>
        <end position="187"/>
    </location>
</feature>
<evidence type="ECO:0000256" key="2">
    <source>
        <dbReference type="ARBA" id="ARBA00022692"/>
    </source>
</evidence>
<dbReference type="OrthoDB" id="444631at2759"/>
<dbReference type="AlphaFoldDB" id="A0A6A5WBF6"/>
<keyword evidence="2 6" id="KW-0812">Transmembrane</keyword>
<feature type="transmembrane region" description="Helical" evidence="6">
    <location>
        <begin position="49"/>
        <end position="71"/>
    </location>
</feature>
<reference evidence="8" key="1">
    <citation type="journal article" date="2020" name="Stud. Mycol.">
        <title>101 Dothideomycetes genomes: a test case for predicting lifestyles and emergence of pathogens.</title>
        <authorList>
            <person name="Haridas S."/>
            <person name="Albert R."/>
            <person name="Binder M."/>
            <person name="Bloem J."/>
            <person name="Labutti K."/>
            <person name="Salamov A."/>
            <person name="Andreopoulos B."/>
            <person name="Baker S."/>
            <person name="Barry K."/>
            <person name="Bills G."/>
            <person name="Bluhm B."/>
            <person name="Cannon C."/>
            <person name="Castanera R."/>
            <person name="Culley D."/>
            <person name="Daum C."/>
            <person name="Ezra D."/>
            <person name="Gonzalez J."/>
            <person name="Henrissat B."/>
            <person name="Kuo A."/>
            <person name="Liang C."/>
            <person name="Lipzen A."/>
            <person name="Lutzoni F."/>
            <person name="Magnuson J."/>
            <person name="Mondo S."/>
            <person name="Nolan M."/>
            <person name="Ohm R."/>
            <person name="Pangilinan J."/>
            <person name="Park H.-J."/>
            <person name="Ramirez L."/>
            <person name="Alfaro M."/>
            <person name="Sun H."/>
            <person name="Tritt A."/>
            <person name="Yoshinaga Y."/>
            <person name="Zwiers L.-H."/>
            <person name="Turgeon B."/>
            <person name="Goodwin S."/>
            <person name="Spatafora J."/>
            <person name="Crous P."/>
            <person name="Grigoriev I."/>
        </authorList>
    </citation>
    <scope>NUCLEOTIDE SEQUENCE</scope>
    <source>
        <strain evidence="8">CBS 123094</strain>
    </source>
</reference>
<organism evidence="8 9">
    <name type="scientific">Amniculicola lignicola CBS 123094</name>
    <dbReference type="NCBI Taxonomy" id="1392246"/>
    <lineage>
        <taxon>Eukaryota</taxon>
        <taxon>Fungi</taxon>
        <taxon>Dikarya</taxon>
        <taxon>Ascomycota</taxon>
        <taxon>Pezizomycotina</taxon>
        <taxon>Dothideomycetes</taxon>
        <taxon>Pleosporomycetidae</taxon>
        <taxon>Pleosporales</taxon>
        <taxon>Amniculicolaceae</taxon>
        <taxon>Amniculicola</taxon>
    </lineage>
</organism>
<comment type="similarity">
    <text evidence="5">Belongs to the SAT4 family.</text>
</comment>
<dbReference type="InterPro" id="IPR049326">
    <property type="entry name" value="Rhodopsin_dom_fungi"/>
</dbReference>
<evidence type="ECO:0000256" key="4">
    <source>
        <dbReference type="ARBA" id="ARBA00023136"/>
    </source>
</evidence>
<feature type="transmembrane region" description="Helical" evidence="6">
    <location>
        <begin position="83"/>
        <end position="114"/>
    </location>
</feature>
<feature type="transmembrane region" description="Helical" evidence="6">
    <location>
        <begin position="134"/>
        <end position="153"/>
    </location>
</feature>
<evidence type="ECO:0000256" key="3">
    <source>
        <dbReference type="ARBA" id="ARBA00022989"/>
    </source>
</evidence>
<dbReference type="PANTHER" id="PTHR33048:SF158">
    <property type="entry name" value="MEMBRANE PROTEIN PTH11-LIKE, PUTATIVE-RELATED"/>
    <property type="match status" value="1"/>
</dbReference>
<feature type="transmembrane region" description="Helical" evidence="6">
    <location>
        <begin position="248"/>
        <end position="268"/>
    </location>
</feature>
<dbReference type="InterPro" id="IPR052337">
    <property type="entry name" value="SAT4-like"/>
</dbReference>
<keyword evidence="4 6" id="KW-0472">Membrane</keyword>
<dbReference type="EMBL" id="ML977605">
    <property type="protein sequence ID" value="KAF1998244.1"/>
    <property type="molecule type" value="Genomic_DNA"/>
</dbReference>
<feature type="transmembrane region" description="Helical" evidence="6">
    <location>
        <begin position="280"/>
        <end position="309"/>
    </location>
</feature>
<evidence type="ECO:0000313" key="8">
    <source>
        <dbReference type="EMBL" id="KAF1998244.1"/>
    </source>
</evidence>